<comment type="pathway">
    <text evidence="1 6">Cell wall biogenesis; peptidoglycan biosynthesis.</text>
</comment>
<evidence type="ECO:0000313" key="10">
    <source>
        <dbReference type="Proteomes" id="UP000255467"/>
    </source>
</evidence>
<dbReference type="UniPathway" id="UPA00219"/>
<protein>
    <submittedName>
        <fullName evidence="9">L,D-transpeptidase catalytic domain</fullName>
    </submittedName>
</protein>
<sequence>MVGLVAAGLVVAAPAQAEPLWPGGPDIPGVPAIIPPPPPAPVVAPCDASARMCMRLSTNEAWLMEDGRVTYGPTPISHGRPGYETPPGTFRVAFKREDHWSTLHHVPMKWAVFFNGDIATHIGPIEEQSHGCIRMTPEGAETTFHHLSPGDVVQVVV</sequence>
<evidence type="ECO:0000313" key="9">
    <source>
        <dbReference type="EMBL" id="SUD47994.1"/>
    </source>
</evidence>
<dbReference type="EMBL" id="UGRY01000004">
    <property type="protein sequence ID" value="SUD47994.1"/>
    <property type="molecule type" value="Genomic_DNA"/>
</dbReference>
<dbReference type="Pfam" id="PF03734">
    <property type="entry name" value="YkuD"/>
    <property type="match status" value="1"/>
</dbReference>
<evidence type="ECO:0000256" key="4">
    <source>
        <dbReference type="ARBA" id="ARBA00022984"/>
    </source>
</evidence>
<dbReference type="Proteomes" id="UP000255467">
    <property type="component" value="Unassembled WGS sequence"/>
</dbReference>
<keyword evidence="10" id="KW-1185">Reference proteome</keyword>
<dbReference type="GO" id="GO:0005576">
    <property type="term" value="C:extracellular region"/>
    <property type="evidence" value="ECO:0007669"/>
    <property type="project" value="TreeGrafter"/>
</dbReference>
<keyword evidence="3 6" id="KW-0133">Cell shape</keyword>
<feature type="domain" description="L,D-TPase catalytic" evidence="8">
    <location>
        <begin position="50"/>
        <end position="156"/>
    </location>
</feature>
<dbReference type="GO" id="GO:0008360">
    <property type="term" value="P:regulation of cell shape"/>
    <property type="evidence" value="ECO:0007669"/>
    <property type="project" value="UniProtKB-UniRule"/>
</dbReference>
<dbReference type="GO" id="GO:0071972">
    <property type="term" value="F:peptidoglycan L,D-transpeptidase activity"/>
    <property type="evidence" value="ECO:0007669"/>
    <property type="project" value="TreeGrafter"/>
</dbReference>
<evidence type="ECO:0000256" key="1">
    <source>
        <dbReference type="ARBA" id="ARBA00004752"/>
    </source>
</evidence>
<keyword evidence="2" id="KW-0808">Transferase</keyword>
<evidence type="ECO:0000256" key="3">
    <source>
        <dbReference type="ARBA" id="ARBA00022960"/>
    </source>
</evidence>
<dbReference type="GeneID" id="80332304"/>
<feature type="chain" id="PRO_5017078726" evidence="7">
    <location>
        <begin position="18"/>
        <end position="157"/>
    </location>
</feature>
<dbReference type="InterPro" id="IPR050979">
    <property type="entry name" value="LD-transpeptidase"/>
</dbReference>
<dbReference type="InterPro" id="IPR038063">
    <property type="entry name" value="Transpep_catalytic_dom"/>
</dbReference>
<evidence type="ECO:0000259" key="8">
    <source>
        <dbReference type="PROSITE" id="PS52029"/>
    </source>
</evidence>
<dbReference type="Gene3D" id="2.40.440.10">
    <property type="entry name" value="L,D-transpeptidase catalytic domain-like"/>
    <property type="match status" value="1"/>
</dbReference>
<dbReference type="PANTHER" id="PTHR30582:SF33">
    <property type="entry name" value="EXPORTED PROTEIN"/>
    <property type="match status" value="1"/>
</dbReference>
<dbReference type="GO" id="GO:0016740">
    <property type="term" value="F:transferase activity"/>
    <property type="evidence" value="ECO:0007669"/>
    <property type="project" value="UniProtKB-KW"/>
</dbReference>
<evidence type="ECO:0000256" key="7">
    <source>
        <dbReference type="SAM" id="SignalP"/>
    </source>
</evidence>
<dbReference type="PANTHER" id="PTHR30582">
    <property type="entry name" value="L,D-TRANSPEPTIDASE"/>
    <property type="match status" value="1"/>
</dbReference>
<reference evidence="9 10" key="1">
    <citation type="submission" date="2018-06" db="EMBL/GenBank/DDBJ databases">
        <authorList>
            <consortium name="Pathogen Informatics"/>
            <person name="Doyle S."/>
        </authorList>
    </citation>
    <scope>NUCLEOTIDE SEQUENCE [LARGE SCALE GENOMIC DNA]</scope>
    <source>
        <strain evidence="9 10">NCTC1934</strain>
    </source>
</reference>
<evidence type="ECO:0000256" key="6">
    <source>
        <dbReference type="PROSITE-ProRule" id="PRU01373"/>
    </source>
</evidence>
<dbReference type="GO" id="GO:0071555">
    <property type="term" value="P:cell wall organization"/>
    <property type="evidence" value="ECO:0007669"/>
    <property type="project" value="UniProtKB-UniRule"/>
</dbReference>
<organism evidence="9 10">
    <name type="scientific">Nocardia otitidiscaviarum</name>
    <dbReference type="NCBI Taxonomy" id="1823"/>
    <lineage>
        <taxon>Bacteria</taxon>
        <taxon>Bacillati</taxon>
        <taxon>Actinomycetota</taxon>
        <taxon>Actinomycetes</taxon>
        <taxon>Mycobacteriales</taxon>
        <taxon>Nocardiaceae</taxon>
        <taxon>Nocardia</taxon>
    </lineage>
</organism>
<feature type="active site" description="Proton donor/acceptor" evidence="6">
    <location>
        <position position="121"/>
    </location>
</feature>
<feature type="active site" description="Nucleophile" evidence="6">
    <location>
        <position position="132"/>
    </location>
</feature>
<keyword evidence="7" id="KW-0732">Signal</keyword>
<dbReference type="InterPro" id="IPR005490">
    <property type="entry name" value="LD_TPept_cat_dom"/>
</dbReference>
<gene>
    <name evidence="9" type="ORF">NCTC1934_05321</name>
</gene>
<dbReference type="STRING" id="1406858.GCA_000710895_03859"/>
<evidence type="ECO:0000256" key="2">
    <source>
        <dbReference type="ARBA" id="ARBA00022679"/>
    </source>
</evidence>
<dbReference type="AlphaFoldDB" id="A0A379JHW1"/>
<keyword evidence="4 6" id="KW-0573">Peptidoglycan synthesis</keyword>
<dbReference type="RefSeq" id="WP_029929530.1">
    <property type="nucleotide sequence ID" value="NZ_CP041695.1"/>
</dbReference>
<dbReference type="SUPFAM" id="SSF141523">
    <property type="entry name" value="L,D-transpeptidase catalytic domain-like"/>
    <property type="match status" value="1"/>
</dbReference>
<dbReference type="PROSITE" id="PS52029">
    <property type="entry name" value="LD_TPASE"/>
    <property type="match status" value="1"/>
</dbReference>
<dbReference type="GO" id="GO:0018104">
    <property type="term" value="P:peptidoglycan-protein cross-linking"/>
    <property type="evidence" value="ECO:0007669"/>
    <property type="project" value="TreeGrafter"/>
</dbReference>
<accession>A0A379JHW1</accession>
<dbReference type="CDD" id="cd16913">
    <property type="entry name" value="YkuD_like"/>
    <property type="match status" value="1"/>
</dbReference>
<name>A0A379JHW1_9NOCA</name>
<proteinExistence type="predicted"/>
<evidence type="ECO:0000256" key="5">
    <source>
        <dbReference type="ARBA" id="ARBA00023316"/>
    </source>
</evidence>
<feature type="signal peptide" evidence="7">
    <location>
        <begin position="1"/>
        <end position="17"/>
    </location>
</feature>
<keyword evidence="5 6" id="KW-0961">Cell wall biogenesis/degradation</keyword>